<dbReference type="RefSeq" id="WP_191955395.1">
    <property type="nucleotide sequence ID" value="NZ_JACYMP010000005.1"/>
</dbReference>
<dbReference type="AlphaFoldDB" id="A0AAE2U2C1"/>
<feature type="transmembrane region" description="Helical" evidence="1">
    <location>
        <begin position="12"/>
        <end position="29"/>
    </location>
</feature>
<keyword evidence="1" id="KW-0812">Transmembrane</keyword>
<protein>
    <submittedName>
        <fullName evidence="2">Uncharacterized protein</fullName>
    </submittedName>
</protein>
<evidence type="ECO:0000313" key="3">
    <source>
        <dbReference type="Proteomes" id="UP000610293"/>
    </source>
</evidence>
<accession>A0AAE2U2C1</accession>
<dbReference type="Proteomes" id="UP000610293">
    <property type="component" value="Unassembled WGS sequence"/>
</dbReference>
<evidence type="ECO:0000313" key="2">
    <source>
        <dbReference type="EMBL" id="MBD8268880.1"/>
    </source>
</evidence>
<dbReference type="EMBL" id="JACYNJ010000002">
    <property type="protein sequence ID" value="MBD8268880.1"/>
    <property type="molecule type" value="Genomic_DNA"/>
</dbReference>
<sequence>MFAHEGTALELLTLVFGVTALLLVIWFVHHQYELRARKRVKKQHADGGQHSAQHR</sequence>
<comment type="caution">
    <text evidence="2">The sequence shown here is derived from an EMBL/GenBank/DDBJ whole genome shotgun (WGS) entry which is preliminary data.</text>
</comment>
<name>A0AAE2U2C1_PSEFL</name>
<organism evidence="2 3">
    <name type="scientific">Pseudomonas fluorescens</name>
    <dbReference type="NCBI Taxonomy" id="294"/>
    <lineage>
        <taxon>Bacteria</taxon>
        <taxon>Pseudomonadati</taxon>
        <taxon>Pseudomonadota</taxon>
        <taxon>Gammaproteobacteria</taxon>
        <taxon>Pseudomonadales</taxon>
        <taxon>Pseudomonadaceae</taxon>
        <taxon>Pseudomonas</taxon>
    </lineage>
</organism>
<reference evidence="2" key="1">
    <citation type="journal article" date="2020" name="FEMS Microbiol. Ecol.">
        <title>Temporal dynamics of bacterial communities during seed development and maturation.</title>
        <authorList>
            <person name="Chesneau G."/>
            <person name="Torres-Cortes G."/>
            <person name="Briand M."/>
            <person name="Darrasse A."/>
            <person name="Preveaux A."/>
            <person name="Marais C."/>
            <person name="Jacques M.A."/>
            <person name="Shade A."/>
            <person name="Barret M."/>
        </authorList>
    </citation>
    <scope>NUCLEOTIDE SEQUENCE</scope>
    <source>
        <strain evidence="2">CFBP13533</strain>
    </source>
</reference>
<keyword evidence="1" id="KW-0472">Membrane</keyword>
<gene>
    <name evidence="2" type="ORF">IFU03_03815</name>
</gene>
<keyword evidence="1" id="KW-1133">Transmembrane helix</keyword>
<evidence type="ECO:0000256" key="1">
    <source>
        <dbReference type="SAM" id="Phobius"/>
    </source>
</evidence>
<proteinExistence type="predicted"/>